<dbReference type="InterPro" id="IPR011701">
    <property type="entry name" value="MFS"/>
</dbReference>
<evidence type="ECO:0000313" key="10">
    <source>
        <dbReference type="Proteomes" id="UP000078003"/>
    </source>
</evidence>
<feature type="transmembrane region" description="Helical" evidence="7">
    <location>
        <begin position="368"/>
        <end position="390"/>
    </location>
</feature>
<dbReference type="Proteomes" id="UP000078003">
    <property type="component" value="Unassembled WGS sequence"/>
</dbReference>
<dbReference type="CDD" id="cd17472">
    <property type="entry name" value="MFS_YajR_like"/>
    <property type="match status" value="1"/>
</dbReference>
<dbReference type="InterPro" id="IPR036259">
    <property type="entry name" value="MFS_trans_sf"/>
</dbReference>
<organism evidence="9 10">
    <name type="scientific">Eikenella corrodens</name>
    <dbReference type="NCBI Taxonomy" id="539"/>
    <lineage>
        <taxon>Bacteria</taxon>
        <taxon>Pseudomonadati</taxon>
        <taxon>Pseudomonadota</taxon>
        <taxon>Betaproteobacteria</taxon>
        <taxon>Neisseriales</taxon>
        <taxon>Neisseriaceae</taxon>
        <taxon>Eikenella</taxon>
    </lineage>
</organism>
<keyword evidence="3" id="KW-1003">Cell membrane</keyword>
<proteinExistence type="predicted"/>
<evidence type="ECO:0000256" key="4">
    <source>
        <dbReference type="ARBA" id="ARBA00022692"/>
    </source>
</evidence>
<feature type="transmembrane region" description="Helical" evidence="7">
    <location>
        <begin position="253"/>
        <end position="274"/>
    </location>
</feature>
<dbReference type="RefSeq" id="WP_064084902.1">
    <property type="nucleotide sequence ID" value="NZ_LXSF01000012.1"/>
</dbReference>
<reference evidence="10" key="1">
    <citation type="submission" date="2016-05" db="EMBL/GenBank/DDBJ databases">
        <title>Draft genome of Corynebacterium afermentans subsp. afermentans LCDC 88199T.</title>
        <authorList>
            <person name="Bernier A.-M."/>
            <person name="Bernard K."/>
        </authorList>
    </citation>
    <scope>NUCLEOTIDE SEQUENCE [LARGE SCALE GENOMIC DNA]</scope>
    <source>
        <strain evidence="10">NML01-0328</strain>
    </source>
</reference>
<keyword evidence="4 7" id="KW-0812">Transmembrane</keyword>
<dbReference type="EMBL" id="LXSF01000012">
    <property type="protein sequence ID" value="OAM15309.1"/>
    <property type="molecule type" value="Genomic_DNA"/>
</dbReference>
<evidence type="ECO:0000256" key="3">
    <source>
        <dbReference type="ARBA" id="ARBA00022475"/>
    </source>
</evidence>
<evidence type="ECO:0000256" key="5">
    <source>
        <dbReference type="ARBA" id="ARBA00022989"/>
    </source>
</evidence>
<dbReference type="SUPFAM" id="SSF103473">
    <property type="entry name" value="MFS general substrate transporter"/>
    <property type="match status" value="1"/>
</dbReference>
<evidence type="ECO:0000259" key="8">
    <source>
        <dbReference type="PROSITE" id="PS50850"/>
    </source>
</evidence>
<evidence type="ECO:0000256" key="7">
    <source>
        <dbReference type="SAM" id="Phobius"/>
    </source>
</evidence>
<dbReference type="AlphaFoldDB" id="A0A1A9RAK0"/>
<feature type="transmembrane region" description="Helical" evidence="7">
    <location>
        <begin position="107"/>
        <end position="128"/>
    </location>
</feature>
<feature type="transmembrane region" description="Helical" evidence="7">
    <location>
        <begin position="140"/>
        <end position="161"/>
    </location>
</feature>
<dbReference type="GO" id="GO:0022857">
    <property type="term" value="F:transmembrane transporter activity"/>
    <property type="evidence" value="ECO:0007669"/>
    <property type="project" value="InterPro"/>
</dbReference>
<dbReference type="InterPro" id="IPR020846">
    <property type="entry name" value="MFS_dom"/>
</dbReference>
<dbReference type="PROSITE" id="PS50850">
    <property type="entry name" value="MFS"/>
    <property type="match status" value="1"/>
</dbReference>
<dbReference type="InterPro" id="IPR050171">
    <property type="entry name" value="MFS_Transporters"/>
</dbReference>
<protein>
    <recommendedName>
        <fullName evidence="8">Major facilitator superfamily (MFS) profile domain-containing protein</fullName>
    </recommendedName>
</protein>
<dbReference type="InterPro" id="IPR005829">
    <property type="entry name" value="Sugar_transporter_CS"/>
</dbReference>
<accession>A0A1A9RAK0</accession>
<feature type="transmembrane region" description="Helical" evidence="7">
    <location>
        <begin position="54"/>
        <end position="71"/>
    </location>
</feature>
<comment type="caution">
    <text evidence="9">The sequence shown here is derived from an EMBL/GenBank/DDBJ whole genome shotgun (WGS) entry which is preliminary data.</text>
</comment>
<evidence type="ECO:0000256" key="1">
    <source>
        <dbReference type="ARBA" id="ARBA00004651"/>
    </source>
</evidence>
<feature type="transmembrane region" description="Helical" evidence="7">
    <location>
        <begin position="83"/>
        <end position="101"/>
    </location>
</feature>
<feature type="transmembrane region" description="Helical" evidence="7">
    <location>
        <begin position="283"/>
        <end position="300"/>
    </location>
</feature>
<name>A0A1A9RAK0_EIKCO</name>
<dbReference type="Pfam" id="PF07690">
    <property type="entry name" value="MFS_1"/>
    <property type="match status" value="1"/>
</dbReference>
<keyword evidence="5 7" id="KW-1133">Transmembrane helix</keyword>
<dbReference type="PROSITE" id="PS00216">
    <property type="entry name" value="SUGAR_TRANSPORT_1"/>
    <property type="match status" value="1"/>
</dbReference>
<feature type="transmembrane region" description="Helical" evidence="7">
    <location>
        <begin position="21"/>
        <end position="42"/>
    </location>
</feature>
<feature type="domain" description="Major facilitator superfamily (MFS) profile" evidence="8">
    <location>
        <begin position="16"/>
        <end position="395"/>
    </location>
</feature>
<feature type="transmembrane region" description="Helical" evidence="7">
    <location>
        <begin position="167"/>
        <end position="188"/>
    </location>
</feature>
<gene>
    <name evidence="9" type="ORF">A7P85_09005</name>
</gene>
<dbReference type="PANTHER" id="PTHR23517:SF2">
    <property type="entry name" value="MULTIDRUG RESISTANCE PROTEIN MDTH"/>
    <property type="match status" value="1"/>
</dbReference>
<evidence type="ECO:0000313" key="9">
    <source>
        <dbReference type="EMBL" id="OAM15309.1"/>
    </source>
</evidence>
<dbReference type="Gene3D" id="1.20.1250.20">
    <property type="entry name" value="MFS general substrate transporter like domains"/>
    <property type="match status" value="1"/>
</dbReference>
<dbReference type="PANTHER" id="PTHR23517">
    <property type="entry name" value="RESISTANCE PROTEIN MDTM, PUTATIVE-RELATED-RELATED"/>
    <property type="match status" value="1"/>
</dbReference>
<feature type="transmembrane region" description="Helical" evidence="7">
    <location>
        <begin position="222"/>
        <end position="241"/>
    </location>
</feature>
<evidence type="ECO:0000256" key="2">
    <source>
        <dbReference type="ARBA" id="ARBA00022448"/>
    </source>
</evidence>
<sequence>MSRAPRTALLPAEWLASASLSGVYALRMLGMFLVLPVLALYAKELPGSTPGSGGLAIAVYGLTQALFQLPLGMLSDKLGRKKVIYLGLVVFALGSFIAAAADSVTWLLIGRAIQGAGAVSAAVTALLADLTREEVRTRAMASVGLTIGLTFAVSMVVSPLLTRYINVSGLFALTGALCVLAIGVVAWITPNPQRGKFHEDTEMQTSRISEVLRNKRLMQLNFGIFALQAVMMAIFASLPIVMRGLGLPKEQHWQLYLPAVLLGLLLMVPAIVVGETRNKLKQVFVAGITLIAAALCGIYAGQASLLAIGISLVVYFVGFNILEASLPSIVSKVAPTDLKGTAMGMYNTAQSIGVFVGGAAGGRLFEHFGLIGVFAFSMVLTLAWLLMAAAAPAPAAVRNLALSISPIWQGCEERLLAVLQQFEGVEAASLSADRSTVYIKARQQGFDEAAAKQIILGGNHVE</sequence>
<feature type="transmembrane region" description="Helical" evidence="7">
    <location>
        <begin position="306"/>
        <end position="322"/>
    </location>
</feature>
<evidence type="ECO:0000256" key="6">
    <source>
        <dbReference type="ARBA" id="ARBA00023136"/>
    </source>
</evidence>
<comment type="subcellular location">
    <subcellularLocation>
        <location evidence="1">Cell membrane</location>
        <topology evidence="1">Multi-pass membrane protein</topology>
    </subcellularLocation>
</comment>
<keyword evidence="6 7" id="KW-0472">Membrane</keyword>
<feature type="transmembrane region" description="Helical" evidence="7">
    <location>
        <begin position="343"/>
        <end position="362"/>
    </location>
</feature>
<keyword evidence="2" id="KW-0813">Transport</keyword>
<dbReference type="GO" id="GO:0005886">
    <property type="term" value="C:plasma membrane"/>
    <property type="evidence" value="ECO:0007669"/>
    <property type="project" value="UniProtKB-SubCell"/>
</dbReference>